<protein>
    <submittedName>
        <fullName evidence="2">Uncharacterized protein</fullName>
    </submittedName>
</protein>
<sequence length="66" mass="7211">MPRSCFATNSPTLPRATPAGSEATRVSTRRARGGVSEVESDRALPFLEYQHTFFSAKGINHNSSQE</sequence>
<evidence type="ECO:0000313" key="3">
    <source>
        <dbReference type="Proteomes" id="UP000054047"/>
    </source>
</evidence>
<dbReference type="Proteomes" id="UP000054047">
    <property type="component" value="Unassembled WGS sequence"/>
</dbReference>
<organism evidence="2 3">
    <name type="scientific">Ancylostoma duodenale</name>
    <dbReference type="NCBI Taxonomy" id="51022"/>
    <lineage>
        <taxon>Eukaryota</taxon>
        <taxon>Metazoa</taxon>
        <taxon>Ecdysozoa</taxon>
        <taxon>Nematoda</taxon>
        <taxon>Chromadorea</taxon>
        <taxon>Rhabditida</taxon>
        <taxon>Rhabditina</taxon>
        <taxon>Rhabditomorpha</taxon>
        <taxon>Strongyloidea</taxon>
        <taxon>Ancylostomatidae</taxon>
        <taxon>Ancylostomatinae</taxon>
        <taxon>Ancylostoma</taxon>
    </lineage>
</organism>
<feature type="region of interest" description="Disordered" evidence="1">
    <location>
        <begin position="1"/>
        <end position="36"/>
    </location>
</feature>
<evidence type="ECO:0000313" key="2">
    <source>
        <dbReference type="EMBL" id="KIH60888.1"/>
    </source>
</evidence>
<evidence type="ECO:0000256" key="1">
    <source>
        <dbReference type="SAM" id="MobiDB-lite"/>
    </source>
</evidence>
<proteinExistence type="predicted"/>
<name>A0A0C2CVI7_9BILA</name>
<keyword evidence="3" id="KW-1185">Reference proteome</keyword>
<feature type="compositionally biased region" description="Polar residues" evidence="1">
    <location>
        <begin position="1"/>
        <end position="12"/>
    </location>
</feature>
<dbReference type="AlphaFoldDB" id="A0A0C2CVI7"/>
<accession>A0A0C2CVI7</accession>
<gene>
    <name evidence="2" type="ORF">ANCDUO_08848</name>
</gene>
<dbReference type="EMBL" id="KN730549">
    <property type="protein sequence ID" value="KIH60888.1"/>
    <property type="molecule type" value="Genomic_DNA"/>
</dbReference>
<reference evidence="2 3" key="1">
    <citation type="submission" date="2013-12" db="EMBL/GenBank/DDBJ databases">
        <title>Draft genome of the parsitic nematode Ancylostoma duodenale.</title>
        <authorList>
            <person name="Mitreva M."/>
        </authorList>
    </citation>
    <scope>NUCLEOTIDE SEQUENCE [LARGE SCALE GENOMIC DNA]</scope>
    <source>
        <strain evidence="2 3">Zhejiang</strain>
    </source>
</reference>